<evidence type="ECO:0000256" key="5">
    <source>
        <dbReference type="PROSITE-ProRule" id="PRU00277"/>
    </source>
</evidence>
<dbReference type="EC" id="5.2.1.8" evidence="6"/>
<organism evidence="9 10">
    <name type="scientific">Vibrio galatheae</name>
    <dbReference type="NCBI Taxonomy" id="579748"/>
    <lineage>
        <taxon>Bacteria</taxon>
        <taxon>Pseudomonadati</taxon>
        <taxon>Pseudomonadota</taxon>
        <taxon>Gammaproteobacteria</taxon>
        <taxon>Vibrionales</taxon>
        <taxon>Vibrionaceae</taxon>
        <taxon>Vibrio</taxon>
    </lineage>
</organism>
<feature type="signal peptide" evidence="7">
    <location>
        <begin position="1"/>
        <end position="17"/>
    </location>
</feature>
<dbReference type="FunFam" id="3.10.50.40:FF:000004">
    <property type="entry name" value="Peptidyl-prolyl cis-trans isomerase"/>
    <property type="match status" value="1"/>
</dbReference>
<dbReference type="Pfam" id="PF01346">
    <property type="entry name" value="FKBP_N"/>
    <property type="match status" value="1"/>
</dbReference>
<name>A0A0F4NHQ8_9VIBR</name>
<gene>
    <name evidence="9" type="ORF">TW81_17475</name>
</gene>
<feature type="domain" description="PPIase FKBP-type" evidence="8">
    <location>
        <begin position="168"/>
        <end position="253"/>
    </location>
</feature>
<evidence type="ECO:0000256" key="2">
    <source>
        <dbReference type="ARBA" id="ARBA00006577"/>
    </source>
</evidence>
<dbReference type="Gene3D" id="3.10.50.40">
    <property type="match status" value="1"/>
</dbReference>
<dbReference type="Proteomes" id="UP000033673">
    <property type="component" value="Unassembled WGS sequence"/>
</dbReference>
<dbReference type="EMBL" id="JXXV01000035">
    <property type="protein sequence ID" value="KJY81591.1"/>
    <property type="molecule type" value="Genomic_DNA"/>
</dbReference>
<dbReference type="Pfam" id="PF00254">
    <property type="entry name" value="FKBP_C"/>
    <property type="match status" value="1"/>
</dbReference>
<dbReference type="OrthoDB" id="9814548at2"/>
<evidence type="ECO:0000256" key="6">
    <source>
        <dbReference type="RuleBase" id="RU003915"/>
    </source>
</evidence>
<dbReference type="PANTHER" id="PTHR43811:SF19">
    <property type="entry name" value="39 KDA FK506-BINDING NUCLEAR PROTEIN"/>
    <property type="match status" value="1"/>
</dbReference>
<dbReference type="SUPFAM" id="SSF54534">
    <property type="entry name" value="FKBP-like"/>
    <property type="match status" value="1"/>
</dbReference>
<reference evidence="9 10" key="1">
    <citation type="journal article" date="2015" name="BMC Genomics">
        <title>Genome mining reveals unlocked bioactive potential of marine Gram-negative bacteria.</title>
        <authorList>
            <person name="Machado H."/>
            <person name="Sonnenschein E.C."/>
            <person name="Melchiorsen J."/>
            <person name="Gram L."/>
        </authorList>
    </citation>
    <scope>NUCLEOTIDE SEQUENCE [LARGE SCALE GENOMIC DNA]</scope>
    <source>
        <strain evidence="9 10">S2757</strain>
    </source>
</reference>
<accession>A0A0F4NHQ8</accession>
<proteinExistence type="inferred from homology"/>
<dbReference type="PATRIC" id="fig|579748.3.peg.3609"/>
<evidence type="ECO:0000259" key="8">
    <source>
        <dbReference type="PROSITE" id="PS50059"/>
    </source>
</evidence>
<sequence length="260" mass="28243">MKSIFKVSLLAATVALAVGCQKEEEPKTEVAPAAEQVEAAKTVSFATEDDKAAYAIGVSFANYLSTSLDKPSEIGITLNKEFVLKGIEHVFAGNPELNEEETRAALEALDKRVAETMQKQAAEKAAAAKKAGEDFRTEFEQQEGVMKTESGLLYQVLTPAEGEMPKDTDTVQVHYKGTLIDGTQFDSSYDRGEPATFPLNRVISGWTEGVQLMPVGSKFKFVIPPELAYGEQDTPTIPANSTLVFEVELLKIDNGEEAVQ</sequence>
<keyword evidence="7" id="KW-0732">Signal</keyword>
<dbReference type="Gene3D" id="1.10.287.460">
    <property type="entry name" value="Peptidyl-prolyl cis-trans isomerase, FKBP-type, N-terminal domain"/>
    <property type="match status" value="1"/>
</dbReference>
<dbReference type="AlphaFoldDB" id="A0A0F4NHQ8"/>
<dbReference type="PANTHER" id="PTHR43811">
    <property type="entry name" value="FKBP-TYPE PEPTIDYL-PROLYL CIS-TRANS ISOMERASE FKPA"/>
    <property type="match status" value="1"/>
</dbReference>
<comment type="catalytic activity">
    <reaction evidence="1 5 6">
        <text>[protein]-peptidylproline (omega=180) = [protein]-peptidylproline (omega=0)</text>
        <dbReference type="Rhea" id="RHEA:16237"/>
        <dbReference type="Rhea" id="RHEA-COMP:10747"/>
        <dbReference type="Rhea" id="RHEA-COMP:10748"/>
        <dbReference type="ChEBI" id="CHEBI:83833"/>
        <dbReference type="ChEBI" id="CHEBI:83834"/>
        <dbReference type="EC" id="5.2.1.8"/>
    </reaction>
</comment>
<evidence type="ECO:0000313" key="10">
    <source>
        <dbReference type="Proteomes" id="UP000033673"/>
    </source>
</evidence>
<evidence type="ECO:0000313" key="9">
    <source>
        <dbReference type="EMBL" id="KJY81591.1"/>
    </source>
</evidence>
<dbReference type="PROSITE" id="PS51257">
    <property type="entry name" value="PROKAR_LIPOPROTEIN"/>
    <property type="match status" value="1"/>
</dbReference>
<dbReference type="PROSITE" id="PS50059">
    <property type="entry name" value="FKBP_PPIASE"/>
    <property type="match status" value="1"/>
</dbReference>
<dbReference type="InterPro" id="IPR036944">
    <property type="entry name" value="PPIase_FKBP_N_sf"/>
</dbReference>
<evidence type="ECO:0000256" key="3">
    <source>
        <dbReference type="ARBA" id="ARBA00023110"/>
    </source>
</evidence>
<comment type="similarity">
    <text evidence="2 6">Belongs to the FKBP-type PPIase family.</text>
</comment>
<keyword evidence="4 5" id="KW-0413">Isomerase</keyword>
<dbReference type="GO" id="GO:0003755">
    <property type="term" value="F:peptidyl-prolyl cis-trans isomerase activity"/>
    <property type="evidence" value="ECO:0007669"/>
    <property type="project" value="UniProtKB-UniRule"/>
</dbReference>
<comment type="caution">
    <text evidence="9">The sequence shown here is derived from an EMBL/GenBank/DDBJ whole genome shotgun (WGS) entry which is preliminary data.</text>
</comment>
<dbReference type="RefSeq" id="WP_045957030.1">
    <property type="nucleotide sequence ID" value="NZ_JXXV01000035.1"/>
</dbReference>
<evidence type="ECO:0000256" key="4">
    <source>
        <dbReference type="ARBA" id="ARBA00023235"/>
    </source>
</evidence>
<feature type="chain" id="PRO_5002473183" description="Peptidyl-prolyl cis-trans isomerase" evidence="7">
    <location>
        <begin position="18"/>
        <end position="260"/>
    </location>
</feature>
<evidence type="ECO:0000256" key="7">
    <source>
        <dbReference type="SAM" id="SignalP"/>
    </source>
</evidence>
<dbReference type="InterPro" id="IPR000774">
    <property type="entry name" value="PPIase_FKBP_N"/>
</dbReference>
<keyword evidence="10" id="KW-1185">Reference proteome</keyword>
<dbReference type="InterPro" id="IPR001179">
    <property type="entry name" value="PPIase_FKBP_dom"/>
</dbReference>
<evidence type="ECO:0000256" key="1">
    <source>
        <dbReference type="ARBA" id="ARBA00000971"/>
    </source>
</evidence>
<keyword evidence="3 5" id="KW-0697">Rotamase</keyword>
<dbReference type="InterPro" id="IPR046357">
    <property type="entry name" value="PPIase_dom_sf"/>
</dbReference>
<protein>
    <recommendedName>
        <fullName evidence="6">Peptidyl-prolyl cis-trans isomerase</fullName>
        <ecNumber evidence="6">5.2.1.8</ecNumber>
    </recommendedName>
</protein>
<dbReference type="NCBIfam" id="NF008150">
    <property type="entry name" value="PRK10902.1"/>
    <property type="match status" value="1"/>
</dbReference>
<dbReference type="STRING" id="579748.TW81_17475"/>
<dbReference type="GO" id="GO:0006457">
    <property type="term" value="P:protein folding"/>
    <property type="evidence" value="ECO:0007669"/>
    <property type="project" value="InterPro"/>
</dbReference>